<evidence type="ECO:0000313" key="7">
    <source>
        <dbReference type="EMBL" id="GAA0567605.1"/>
    </source>
</evidence>
<evidence type="ECO:0000256" key="3">
    <source>
        <dbReference type="ARBA" id="ARBA00022964"/>
    </source>
</evidence>
<dbReference type="InterPro" id="IPR003819">
    <property type="entry name" value="TauD/TfdA-like"/>
</dbReference>
<dbReference type="Pfam" id="PF02668">
    <property type="entry name" value="TauD"/>
    <property type="match status" value="1"/>
</dbReference>
<name>A0ABP3PKN5_9PROT</name>
<comment type="similarity">
    <text evidence="1">Belongs to the TfdA dioxygenase family.</text>
</comment>
<dbReference type="Proteomes" id="UP001501588">
    <property type="component" value="Unassembled WGS sequence"/>
</dbReference>
<dbReference type="GO" id="GO:0051213">
    <property type="term" value="F:dioxygenase activity"/>
    <property type="evidence" value="ECO:0007669"/>
    <property type="project" value="UniProtKB-KW"/>
</dbReference>
<reference evidence="8" key="1">
    <citation type="journal article" date="2019" name="Int. J. Syst. Evol. Microbiol.">
        <title>The Global Catalogue of Microorganisms (GCM) 10K type strain sequencing project: providing services to taxonomists for standard genome sequencing and annotation.</title>
        <authorList>
            <consortium name="The Broad Institute Genomics Platform"/>
            <consortium name="The Broad Institute Genome Sequencing Center for Infectious Disease"/>
            <person name="Wu L."/>
            <person name="Ma J."/>
        </authorList>
    </citation>
    <scope>NUCLEOTIDE SEQUENCE [LARGE SCALE GENOMIC DNA]</scope>
    <source>
        <strain evidence="8">JCM 9933</strain>
    </source>
</reference>
<evidence type="ECO:0000256" key="2">
    <source>
        <dbReference type="ARBA" id="ARBA00022723"/>
    </source>
</evidence>
<keyword evidence="8" id="KW-1185">Reference proteome</keyword>
<keyword evidence="3 7" id="KW-0223">Dioxygenase</keyword>
<dbReference type="Gene3D" id="3.60.130.10">
    <property type="entry name" value="Clavaminate synthase-like"/>
    <property type="match status" value="1"/>
</dbReference>
<sequence>MVQIRPLHPLFAGEVTGVDLRRPLPETDFAAIREAFERLSVLVFPDQSLDDEAQIAFSRRLGPLEATRAGAAGAGSPVIVLSNIGPDGAIAPPTDKQALNNRANRHWHHDSSFKPVPARASLLHAREIPGAGGDTEFASTRAAWAELPPDLQRAARGRVALHDFGWSRSRVAPELVSEQERADWPPVRQAAVLDGPHGPALYLGAHARSIEGMDEAEGHALIERLMAHATQPRFVHAHRWRPHDLVLWDNRAVLHRATPFANTTERRHMVRTTVAGEGPTLAA</sequence>
<dbReference type="InterPro" id="IPR042098">
    <property type="entry name" value="TauD-like_sf"/>
</dbReference>
<organism evidence="7 8">
    <name type="scientific">Craurococcus roseus</name>
    <dbReference type="NCBI Taxonomy" id="77585"/>
    <lineage>
        <taxon>Bacteria</taxon>
        <taxon>Pseudomonadati</taxon>
        <taxon>Pseudomonadota</taxon>
        <taxon>Alphaproteobacteria</taxon>
        <taxon>Acetobacterales</taxon>
        <taxon>Acetobacteraceae</taxon>
        <taxon>Craurococcus</taxon>
    </lineage>
</organism>
<dbReference type="PANTHER" id="PTHR43779">
    <property type="entry name" value="DIOXYGENASE RV0097-RELATED"/>
    <property type="match status" value="1"/>
</dbReference>
<keyword evidence="5" id="KW-0408">Iron</keyword>
<dbReference type="SUPFAM" id="SSF51197">
    <property type="entry name" value="Clavaminate synthase-like"/>
    <property type="match status" value="1"/>
</dbReference>
<feature type="domain" description="TauD/TfdA-like" evidence="6">
    <location>
        <begin position="3"/>
        <end position="273"/>
    </location>
</feature>
<gene>
    <name evidence="7" type="ORF">GCM10009416_02030</name>
</gene>
<keyword evidence="2" id="KW-0479">Metal-binding</keyword>
<comment type="caution">
    <text evidence="7">The sequence shown here is derived from an EMBL/GenBank/DDBJ whole genome shotgun (WGS) entry which is preliminary data.</text>
</comment>
<keyword evidence="4" id="KW-0560">Oxidoreductase</keyword>
<dbReference type="RefSeq" id="WP_343893268.1">
    <property type="nucleotide sequence ID" value="NZ_BAAAFZ010000004.1"/>
</dbReference>
<dbReference type="EMBL" id="BAAAFZ010000004">
    <property type="protein sequence ID" value="GAA0567605.1"/>
    <property type="molecule type" value="Genomic_DNA"/>
</dbReference>
<evidence type="ECO:0000313" key="8">
    <source>
        <dbReference type="Proteomes" id="UP001501588"/>
    </source>
</evidence>
<evidence type="ECO:0000256" key="5">
    <source>
        <dbReference type="ARBA" id="ARBA00023004"/>
    </source>
</evidence>
<dbReference type="PANTHER" id="PTHR43779:SF3">
    <property type="entry name" value="(3R)-3-[(CARBOXYMETHYL)AMINO]FATTY ACID OXYGENASE_DECARBOXYLASE"/>
    <property type="match status" value="1"/>
</dbReference>
<evidence type="ECO:0000259" key="6">
    <source>
        <dbReference type="Pfam" id="PF02668"/>
    </source>
</evidence>
<dbReference type="InterPro" id="IPR051178">
    <property type="entry name" value="TfdA_dioxygenase"/>
</dbReference>
<proteinExistence type="inferred from homology"/>
<protein>
    <submittedName>
        <fullName evidence="7">TauD/TfdA family dioxygenase</fullName>
    </submittedName>
</protein>
<evidence type="ECO:0000256" key="1">
    <source>
        <dbReference type="ARBA" id="ARBA00005896"/>
    </source>
</evidence>
<accession>A0ABP3PKN5</accession>
<evidence type="ECO:0000256" key="4">
    <source>
        <dbReference type="ARBA" id="ARBA00023002"/>
    </source>
</evidence>